<evidence type="ECO:0000313" key="1">
    <source>
        <dbReference type="EMBL" id="CAB1460260.1"/>
    </source>
</evidence>
<gene>
    <name evidence="1" type="ORF">PLEPLA_LOCUS48111</name>
</gene>
<keyword evidence="2" id="KW-1185">Reference proteome</keyword>
<dbReference type="AlphaFoldDB" id="A0A9N7ZDC4"/>
<reference evidence="1" key="1">
    <citation type="submission" date="2020-03" db="EMBL/GenBank/DDBJ databases">
        <authorList>
            <person name="Weist P."/>
        </authorList>
    </citation>
    <scope>NUCLEOTIDE SEQUENCE</scope>
</reference>
<dbReference type="EMBL" id="CADEAL010004469">
    <property type="protein sequence ID" value="CAB1460260.1"/>
    <property type="molecule type" value="Genomic_DNA"/>
</dbReference>
<sequence length="324" mass="35008">MARKSSTPLPDEHRRDSCACCSILDSTQQNEGRDFGEMMELRARSGPRSRRLDLAPVHCFFNPSEIQSEIQPLQLCCVMLSGRGAESPPSHAGHTPRCIYTGDFLAGLGACIGAVQSVYLHGLLATVNEGSSPGRESRLFSAGPGSMMHACNASASACTCECGRVCPWKPLFFLPHIPQQSTEDRPRQLGLWPLRPPPHLAPTQTVSCFLVLKSCSSRRGGGGGGGGGAGAVLEEAVCCVFTLPVLLRSALIIVQGNNSTQRAEQAGRQQLHNTEKWKNSSKQGPVVHRLLHRFLMEASGVCACSELVTAWLRPQQPIRGEERN</sequence>
<proteinExistence type="predicted"/>
<evidence type="ECO:0000313" key="2">
    <source>
        <dbReference type="Proteomes" id="UP001153269"/>
    </source>
</evidence>
<dbReference type="Proteomes" id="UP001153269">
    <property type="component" value="Unassembled WGS sequence"/>
</dbReference>
<protein>
    <submittedName>
        <fullName evidence="1">Uncharacterized protein</fullName>
    </submittedName>
</protein>
<comment type="caution">
    <text evidence="1">The sequence shown here is derived from an EMBL/GenBank/DDBJ whole genome shotgun (WGS) entry which is preliminary data.</text>
</comment>
<name>A0A9N7ZDC4_PLEPL</name>
<accession>A0A9N7ZDC4</accession>
<organism evidence="1 2">
    <name type="scientific">Pleuronectes platessa</name>
    <name type="common">European plaice</name>
    <dbReference type="NCBI Taxonomy" id="8262"/>
    <lineage>
        <taxon>Eukaryota</taxon>
        <taxon>Metazoa</taxon>
        <taxon>Chordata</taxon>
        <taxon>Craniata</taxon>
        <taxon>Vertebrata</taxon>
        <taxon>Euteleostomi</taxon>
        <taxon>Actinopterygii</taxon>
        <taxon>Neopterygii</taxon>
        <taxon>Teleostei</taxon>
        <taxon>Neoteleostei</taxon>
        <taxon>Acanthomorphata</taxon>
        <taxon>Carangaria</taxon>
        <taxon>Pleuronectiformes</taxon>
        <taxon>Pleuronectoidei</taxon>
        <taxon>Pleuronectidae</taxon>
        <taxon>Pleuronectes</taxon>
    </lineage>
</organism>